<proteinExistence type="predicted"/>
<keyword evidence="2" id="KW-1185">Reference proteome</keyword>
<evidence type="ECO:0000313" key="2">
    <source>
        <dbReference type="Proteomes" id="UP000887563"/>
    </source>
</evidence>
<organism evidence="2 3">
    <name type="scientific">Meloidogyne incognita</name>
    <name type="common">Southern root-knot nematode worm</name>
    <name type="synonym">Oxyuris incognita</name>
    <dbReference type="NCBI Taxonomy" id="6306"/>
    <lineage>
        <taxon>Eukaryota</taxon>
        <taxon>Metazoa</taxon>
        <taxon>Ecdysozoa</taxon>
        <taxon>Nematoda</taxon>
        <taxon>Chromadorea</taxon>
        <taxon>Rhabditida</taxon>
        <taxon>Tylenchina</taxon>
        <taxon>Tylenchomorpha</taxon>
        <taxon>Tylenchoidea</taxon>
        <taxon>Meloidogynidae</taxon>
        <taxon>Meloidogyninae</taxon>
        <taxon>Meloidogyne</taxon>
        <taxon>Meloidogyne incognita group</taxon>
    </lineage>
</organism>
<dbReference type="Proteomes" id="UP000887563">
    <property type="component" value="Unplaced"/>
</dbReference>
<feature type="transmembrane region" description="Helical" evidence="1">
    <location>
        <begin position="7"/>
        <end position="31"/>
    </location>
</feature>
<dbReference type="WBParaSite" id="Minc3s01764g26129">
    <property type="protein sequence ID" value="Minc3s01764g26129"/>
    <property type="gene ID" value="Minc3s01764g26129"/>
</dbReference>
<reference evidence="3" key="1">
    <citation type="submission" date="2022-11" db="UniProtKB">
        <authorList>
            <consortium name="WormBaseParasite"/>
        </authorList>
    </citation>
    <scope>IDENTIFICATION</scope>
</reference>
<protein>
    <submittedName>
        <fullName evidence="3">Candidate secreted effector</fullName>
    </submittedName>
</protein>
<dbReference type="AlphaFoldDB" id="A0A914MEV4"/>
<keyword evidence="1" id="KW-1133">Transmembrane helix</keyword>
<keyword evidence="1" id="KW-0812">Transmembrane</keyword>
<accession>A0A914MEV4</accession>
<keyword evidence="1" id="KW-0472">Membrane</keyword>
<sequence length="105" mass="12044">MIRSITIGGVLLIGIFLCCLVASILIMVISLTCDCWWTLGSLFNLNTRECKRNFRHYFNNSDMDSDEPTLLLVQMKKPLKRHRNGSVFVNKLVLNENLEELTVLV</sequence>
<evidence type="ECO:0000313" key="3">
    <source>
        <dbReference type="WBParaSite" id="Minc3s01764g26129"/>
    </source>
</evidence>
<evidence type="ECO:0000256" key="1">
    <source>
        <dbReference type="SAM" id="Phobius"/>
    </source>
</evidence>
<name>A0A914MEV4_MELIC</name>